<organism evidence="1 2">
    <name type="scientific">Streptomyces taklimakanensis</name>
    <dbReference type="NCBI Taxonomy" id="2569853"/>
    <lineage>
        <taxon>Bacteria</taxon>
        <taxon>Bacillati</taxon>
        <taxon>Actinomycetota</taxon>
        <taxon>Actinomycetes</taxon>
        <taxon>Kitasatosporales</taxon>
        <taxon>Streptomycetaceae</taxon>
        <taxon>Streptomyces</taxon>
    </lineage>
</organism>
<dbReference type="Proteomes" id="UP000473014">
    <property type="component" value="Unassembled WGS sequence"/>
</dbReference>
<evidence type="ECO:0000313" key="2">
    <source>
        <dbReference type="Proteomes" id="UP000473014"/>
    </source>
</evidence>
<dbReference type="AlphaFoldDB" id="A0A6G2BD87"/>
<comment type="caution">
    <text evidence="1">The sequence shown here is derived from an EMBL/GenBank/DDBJ whole genome shotgun (WGS) entry which is preliminary data.</text>
</comment>
<name>A0A6G2BD87_9ACTN</name>
<dbReference type="EMBL" id="WIXO01000001">
    <property type="protein sequence ID" value="MTE20237.1"/>
    <property type="molecule type" value="Genomic_DNA"/>
</dbReference>
<keyword evidence="2" id="KW-1185">Reference proteome</keyword>
<dbReference type="RefSeq" id="WP_155071357.1">
    <property type="nucleotide sequence ID" value="NZ_WIXO01000001.1"/>
</dbReference>
<dbReference type="OrthoDB" id="4315812at2"/>
<reference evidence="1 2" key="1">
    <citation type="submission" date="2019-11" db="EMBL/GenBank/DDBJ databases">
        <authorList>
            <person name="Yuan L."/>
        </authorList>
    </citation>
    <scope>NUCLEOTIDE SEQUENCE [LARGE SCALE GENOMIC DNA]</scope>
    <source>
        <strain evidence="1 2">TRM43335</strain>
    </source>
</reference>
<accession>A0A6G2BD87</accession>
<proteinExistence type="predicted"/>
<evidence type="ECO:0000313" key="1">
    <source>
        <dbReference type="EMBL" id="MTE20237.1"/>
    </source>
</evidence>
<protein>
    <submittedName>
        <fullName evidence="1">Uncharacterized protein</fullName>
    </submittedName>
</protein>
<gene>
    <name evidence="1" type="ORF">F0L17_14190</name>
</gene>
<sequence>MTGQLQIPTPVQGVINEVAAAAAKQRGMAKADAATPVDWATAADAAILTLARRGTPFQASDCIREGLVDEPPHYNMWGARFGAARAAGIIRPVGYAPSKRVTTRHSACREWIGTDAVLQERAA</sequence>